<keyword evidence="6 13" id="KW-0479">Metal-binding</keyword>
<dbReference type="PANTHER" id="PTHR10584:SF166">
    <property type="entry name" value="RIBOKINASE"/>
    <property type="match status" value="1"/>
</dbReference>
<evidence type="ECO:0000256" key="6">
    <source>
        <dbReference type="ARBA" id="ARBA00022723"/>
    </source>
</evidence>
<evidence type="ECO:0000256" key="9">
    <source>
        <dbReference type="ARBA" id="ARBA00022840"/>
    </source>
</evidence>
<dbReference type="InterPro" id="IPR002139">
    <property type="entry name" value="Ribo/fructo_kinase"/>
</dbReference>
<evidence type="ECO:0000256" key="11">
    <source>
        <dbReference type="ARBA" id="ARBA00022958"/>
    </source>
</evidence>
<dbReference type="GO" id="GO:0019303">
    <property type="term" value="P:D-ribose catabolic process"/>
    <property type="evidence" value="ECO:0007669"/>
    <property type="project" value="UniProtKB-UniRule"/>
</dbReference>
<feature type="active site" description="Proton acceptor" evidence="13">
    <location>
        <position position="255"/>
    </location>
</feature>
<keyword evidence="10 13" id="KW-0460">Magnesium</keyword>
<dbReference type="InterPro" id="IPR029056">
    <property type="entry name" value="Ribokinase-like"/>
</dbReference>
<keyword evidence="12 13" id="KW-0119">Carbohydrate metabolism</keyword>
<feature type="binding site" evidence="13">
    <location>
        <begin position="254"/>
        <end position="255"/>
    </location>
    <ligand>
        <name>ATP</name>
        <dbReference type="ChEBI" id="CHEBI:30616"/>
    </ligand>
</feature>
<keyword evidence="11 13" id="KW-0630">Potassium</keyword>
<evidence type="ECO:0000256" key="13">
    <source>
        <dbReference type="HAMAP-Rule" id="MF_01987"/>
    </source>
</evidence>
<evidence type="ECO:0000313" key="16">
    <source>
        <dbReference type="Proteomes" id="UP000244338"/>
    </source>
</evidence>
<feature type="binding site" evidence="13">
    <location>
        <position position="255"/>
    </location>
    <ligand>
        <name>substrate</name>
    </ligand>
</feature>
<dbReference type="InterPro" id="IPR011611">
    <property type="entry name" value="PfkB_dom"/>
</dbReference>
<dbReference type="GO" id="GO:0005524">
    <property type="term" value="F:ATP binding"/>
    <property type="evidence" value="ECO:0007669"/>
    <property type="project" value="UniProtKB-UniRule"/>
</dbReference>
<dbReference type="InterPro" id="IPR011877">
    <property type="entry name" value="Ribokinase"/>
</dbReference>
<dbReference type="HAMAP" id="MF_01987">
    <property type="entry name" value="Ribokinase"/>
    <property type="match status" value="1"/>
</dbReference>
<evidence type="ECO:0000256" key="8">
    <source>
        <dbReference type="ARBA" id="ARBA00022777"/>
    </source>
</evidence>
<feature type="binding site" evidence="13">
    <location>
        <position position="143"/>
    </location>
    <ligand>
        <name>substrate</name>
    </ligand>
</feature>
<evidence type="ECO:0000259" key="14">
    <source>
        <dbReference type="Pfam" id="PF00294"/>
    </source>
</evidence>
<feature type="binding site" evidence="13">
    <location>
        <position position="294"/>
    </location>
    <ligand>
        <name>K(+)</name>
        <dbReference type="ChEBI" id="CHEBI:29103"/>
    </ligand>
</feature>
<dbReference type="Proteomes" id="UP000244338">
    <property type="component" value="Unassembled WGS sequence"/>
</dbReference>
<gene>
    <name evidence="13" type="primary">rbsK</name>
    <name evidence="15" type="ORF">BSOLF_0477</name>
</gene>
<evidence type="ECO:0000256" key="3">
    <source>
        <dbReference type="ARBA" id="ARBA00016943"/>
    </source>
</evidence>
<evidence type="ECO:0000256" key="7">
    <source>
        <dbReference type="ARBA" id="ARBA00022741"/>
    </source>
</evidence>
<comment type="caution">
    <text evidence="13">Lacks conserved residue(s) required for the propagation of feature annotation.</text>
</comment>
<feature type="binding site" evidence="13">
    <location>
        <position position="288"/>
    </location>
    <ligand>
        <name>K(+)</name>
        <dbReference type="ChEBI" id="CHEBI:29103"/>
    </ligand>
</feature>
<dbReference type="SUPFAM" id="SSF53613">
    <property type="entry name" value="Ribokinase-like"/>
    <property type="match status" value="1"/>
</dbReference>
<dbReference type="AlphaFoldDB" id="A0A2R6Y0V0"/>
<evidence type="ECO:0000313" key="15">
    <source>
        <dbReference type="EMBL" id="PTQ56297.1"/>
    </source>
</evidence>
<dbReference type="PROSITE" id="PS00584">
    <property type="entry name" value="PFKB_KINASES_2"/>
    <property type="match status" value="1"/>
</dbReference>
<feature type="domain" description="Carbohydrate kinase PfkB" evidence="14">
    <location>
        <begin position="5"/>
        <end position="296"/>
    </location>
</feature>
<comment type="subcellular location">
    <subcellularLocation>
        <location evidence="13">Cytoplasm</location>
    </subcellularLocation>
</comment>
<sequence length="308" mass="32434">MKKNAKIAVIGSINMDLVIKAPRIPLPGETLLGRDFSMIPGGKGANQAVAASRFNAEVQMIGCLGEDAFGQSLLHLLQQEGIDTRHVAVLPDVSTGIALITVSDEGGNTILLSSGANARLTPEKVRQAEEAIEVADILLLQLEVPLEAIEEAVLLAKRHDVCVILDPAPARPLPSALLQKVDIITPNETEANILVGREPSDTVDPALMIKSLSAAGVRQTILTAGENGVYYQAADTVVHSPAYPVQAVDTTAAGDCFNAGLAVMLAEGRPLDEAIQFAQKAAALSVTRFGAQPSLPMRAEVEQMDVRG</sequence>
<feature type="binding site" evidence="13">
    <location>
        <position position="251"/>
    </location>
    <ligand>
        <name>K(+)</name>
        <dbReference type="ChEBI" id="CHEBI:29103"/>
    </ligand>
</feature>
<evidence type="ECO:0000256" key="4">
    <source>
        <dbReference type="ARBA" id="ARBA00022490"/>
    </source>
</evidence>
<keyword evidence="9 13" id="KW-0067">ATP-binding</keyword>
<dbReference type="EC" id="2.7.1.15" evidence="2 13"/>
<name>A0A2R6Y0V0_9BACL</name>
<comment type="caution">
    <text evidence="15">The sequence shown here is derived from an EMBL/GenBank/DDBJ whole genome shotgun (WGS) entry which is preliminary data.</text>
</comment>
<evidence type="ECO:0000256" key="2">
    <source>
        <dbReference type="ARBA" id="ARBA00012035"/>
    </source>
</evidence>
<comment type="similarity">
    <text evidence="1">Belongs to the carbohydrate kinase pfkB family.</text>
</comment>
<feature type="binding site" evidence="13">
    <location>
        <position position="290"/>
    </location>
    <ligand>
        <name>K(+)</name>
        <dbReference type="ChEBI" id="CHEBI:29103"/>
    </ligand>
</feature>
<dbReference type="PANTHER" id="PTHR10584">
    <property type="entry name" value="SUGAR KINASE"/>
    <property type="match status" value="1"/>
</dbReference>
<evidence type="ECO:0000256" key="12">
    <source>
        <dbReference type="ARBA" id="ARBA00023277"/>
    </source>
</evidence>
<dbReference type="Gene3D" id="3.40.1190.20">
    <property type="match status" value="1"/>
</dbReference>
<protein>
    <recommendedName>
        <fullName evidence="3 13">Ribokinase</fullName>
        <shortName evidence="13">RK</shortName>
        <ecNumber evidence="2 13">2.7.1.15</ecNumber>
    </recommendedName>
</protein>
<dbReference type="GO" id="GO:0005829">
    <property type="term" value="C:cytosol"/>
    <property type="evidence" value="ECO:0007669"/>
    <property type="project" value="TreeGrafter"/>
</dbReference>
<dbReference type="GO" id="GO:0004747">
    <property type="term" value="F:ribokinase activity"/>
    <property type="evidence" value="ECO:0007669"/>
    <property type="project" value="UniProtKB-UniRule"/>
</dbReference>
<comment type="function">
    <text evidence="13">Catalyzes the phosphorylation of ribose at O-5 in a reaction requiring ATP and magnesium. The resulting D-ribose-5-phosphate can then be used either for sythesis of nucleotides, histidine, and tryptophan, or as a component of the pentose phosphate pathway.</text>
</comment>
<evidence type="ECO:0000256" key="10">
    <source>
        <dbReference type="ARBA" id="ARBA00022842"/>
    </source>
</evidence>
<proteinExistence type="inferred from homology"/>
<dbReference type="FunFam" id="3.40.1190.20:FF:000012">
    <property type="entry name" value="Ribokinase"/>
    <property type="match status" value="1"/>
</dbReference>
<evidence type="ECO:0000256" key="5">
    <source>
        <dbReference type="ARBA" id="ARBA00022679"/>
    </source>
</evidence>
<feature type="binding site" evidence="13">
    <location>
        <begin position="223"/>
        <end position="228"/>
    </location>
    <ligand>
        <name>ATP</name>
        <dbReference type="ChEBI" id="CHEBI:30616"/>
    </ligand>
</feature>
<feature type="binding site" evidence="13">
    <location>
        <begin position="14"/>
        <end position="16"/>
    </location>
    <ligand>
        <name>substrate</name>
    </ligand>
</feature>
<keyword evidence="8 13" id="KW-0418">Kinase</keyword>
<feature type="binding site" evidence="13">
    <location>
        <position position="249"/>
    </location>
    <ligand>
        <name>K(+)</name>
        <dbReference type="ChEBI" id="CHEBI:29103"/>
    </ligand>
</feature>
<keyword evidence="7 13" id="KW-0547">Nucleotide-binding</keyword>
<accession>A0A2R6Y0V0</accession>
<feature type="binding site" evidence="13">
    <location>
        <position position="187"/>
    </location>
    <ligand>
        <name>ATP</name>
        <dbReference type="ChEBI" id="CHEBI:30616"/>
    </ligand>
</feature>
<dbReference type="InterPro" id="IPR002173">
    <property type="entry name" value="Carboh/pur_kinase_PfkB_CS"/>
</dbReference>
<feature type="binding site" evidence="13">
    <location>
        <begin position="42"/>
        <end position="46"/>
    </location>
    <ligand>
        <name>substrate</name>
    </ligand>
</feature>
<dbReference type="EMBL" id="PEBX01000034">
    <property type="protein sequence ID" value="PTQ56297.1"/>
    <property type="molecule type" value="Genomic_DNA"/>
</dbReference>
<dbReference type="NCBIfam" id="TIGR02152">
    <property type="entry name" value="D_ribokin_bact"/>
    <property type="match status" value="1"/>
</dbReference>
<comment type="similarity">
    <text evidence="13">Belongs to the carbohydrate kinase PfkB family. Ribokinase subfamily.</text>
</comment>
<comment type="catalytic activity">
    <reaction evidence="13">
        <text>D-ribose + ATP = D-ribose 5-phosphate + ADP + H(+)</text>
        <dbReference type="Rhea" id="RHEA:13697"/>
        <dbReference type="ChEBI" id="CHEBI:15378"/>
        <dbReference type="ChEBI" id="CHEBI:30616"/>
        <dbReference type="ChEBI" id="CHEBI:47013"/>
        <dbReference type="ChEBI" id="CHEBI:78346"/>
        <dbReference type="ChEBI" id="CHEBI:456216"/>
        <dbReference type="EC" id="2.7.1.15"/>
    </reaction>
</comment>
<comment type="activity regulation">
    <text evidence="13">Activated by a monovalent cation that binds near, but not in, the active site. The most likely occupant of the site in vivo is potassium. Ion binding induces a conformational change that may alter substrate affinity.</text>
</comment>
<dbReference type="Pfam" id="PF00294">
    <property type="entry name" value="PfkB"/>
    <property type="match status" value="1"/>
</dbReference>
<comment type="pathway">
    <text evidence="13">Carbohydrate metabolism; D-ribose degradation; D-ribose 5-phosphate from beta-D-ribopyranose: step 2/2.</text>
</comment>
<organism evidence="15 16">
    <name type="scientific">Candidatus Carbonibacillus altaicus</name>
    <dbReference type="NCBI Taxonomy" id="2163959"/>
    <lineage>
        <taxon>Bacteria</taxon>
        <taxon>Bacillati</taxon>
        <taxon>Bacillota</taxon>
        <taxon>Bacilli</taxon>
        <taxon>Bacillales</taxon>
        <taxon>Candidatus Carbonibacillus</taxon>
    </lineage>
</organism>
<keyword evidence="4 13" id="KW-0963">Cytoplasm</keyword>
<comment type="cofactor">
    <cofactor evidence="13">
        <name>Mg(2+)</name>
        <dbReference type="ChEBI" id="CHEBI:18420"/>
    </cofactor>
    <text evidence="13">Requires a divalent cation, most likely magnesium in vivo, as an electrophilic catalyst to aid phosphoryl group transfer. It is the chelate of the metal and the nucleotide that is the actual substrate.</text>
</comment>
<dbReference type="PRINTS" id="PR00990">
    <property type="entry name" value="RIBOKINASE"/>
</dbReference>
<feature type="binding site" evidence="13">
    <location>
        <position position="285"/>
    </location>
    <ligand>
        <name>K(+)</name>
        <dbReference type="ChEBI" id="CHEBI:29103"/>
    </ligand>
</feature>
<dbReference type="CDD" id="cd01174">
    <property type="entry name" value="ribokinase"/>
    <property type="match status" value="1"/>
</dbReference>
<dbReference type="NCBIfam" id="NF008353">
    <property type="entry name" value="PRK11142.1"/>
    <property type="match status" value="1"/>
</dbReference>
<dbReference type="UniPathway" id="UPA00916">
    <property type="reaction ID" value="UER00889"/>
</dbReference>
<keyword evidence="5 13" id="KW-0808">Transferase</keyword>
<dbReference type="GO" id="GO:0046872">
    <property type="term" value="F:metal ion binding"/>
    <property type="evidence" value="ECO:0007669"/>
    <property type="project" value="UniProtKB-KW"/>
</dbReference>
<reference evidence="16" key="1">
    <citation type="journal article" date="2018" name="Sci. Rep.">
        <title>Lignite coal burning seam in the remote Altai Mountains harbors a hydrogen-driven thermophilic microbial community.</title>
        <authorList>
            <person name="Kadnikov V.V."/>
            <person name="Mardanov A.V."/>
            <person name="Ivasenko D.A."/>
            <person name="Antsiferov D.V."/>
            <person name="Beletsky A.V."/>
            <person name="Karnachuk O.V."/>
            <person name="Ravin N.V."/>
        </authorList>
    </citation>
    <scope>NUCLEOTIDE SEQUENCE [LARGE SCALE GENOMIC DNA]</scope>
</reference>
<evidence type="ECO:0000256" key="1">
    <source>
        <dbReference type="ARBA" id="ARBA00005380"/>
    </source>
</evidence>
<comment type="subunit">
    <text evidence="13">Homodimer.</text>
</comment>